<sequence>MATAVGRAVRARVAVAALFFTNGFVFANVVPRYPEIKADLGLSNTALGTAIAAMPLGALVVGLLASPLIKRFGSAWTAVISLALMGVNIVFVGTAPGFALLCAALFIAGSLDGITDVAMNAHGLRVQRLYGRSILNAFHGLWSVGAVLGAIAGAGAAQAGLPLAGHLTAVGALTVAAAFVSSRYLLPGAEDAEREQNAADPAGRRPGLGLPVVGLLAVLGLLAAAAAVIEDSGASWGSVYLRNELMANAFVGGLAFASLQGMQTIGRLLGDRVVQRLGERSTARLGAVLVLVGMGAALLWPSVPSTIAGFGLAGLGIATLIPAAYHAADEIPGLWPGAGITVTAFLLRIGFLLSPPLVGLIADAESIRLGLVIVPLAALVVLLTSRILDARARGTDIGTGAGAGAGTAD</sequence>
<feature type="transmembrane region" description="Helical" evidence="5">
    <location>
        <begin position="98"/>
        <end position="119"/>
    </location>
</feature>
<feature type="transmembrane region" description="Helical" evidence="5">
    <location>
        <begin position="249"/>
        <end position="270"/>
    </location>
</feature>
<name>A0ABU2RZT9_9ACTN</name>
<proteinExistence type="predicted"/>
<dbReference type="InterPro" id="IPR051788">
    <property type="entry name" value="MFS_Transporter"/>
</dbReference>
<dbReference type="CDD" id="cd17393">
    <property type="entry name" value="MFS_MosC_like"/>
    <property type="match status" value="1"/>
</dbReference>
<feature type="transmembrane region" description="Helical" evidence="5">
    <location>
        <begin position="167"/>
        <end position="186"/>
    </location>
</feature>
<keyword evidence="8" id="KW-1185">Reference proteome</keyword>
<protein>
    <submittedName>
        <fullName evidence="7">MFS transporter</fullName>
    </submittedName>
</protein>
<reference evidence="8" key="1">
    <citation type="submission" date="2023-07" db="EMBL/GenBank/DDBJ databases">
        <title>30 novel species of actinomycetes from the DSMZ collection.</title>
        <authorList>
            <person name="Nouioui I."/>
        </authorList>
    </citation>
    <scope>NUCLEOTIDE SEQUENCE [LARGE SCALE GENOMIC DNA]</scope>
    <source>
        <strain evidence="8">DSM 41886</strain>
    </source>
</reference>
<dbReference type="InterPro" id="IPR020846">
    <property type="entry name" value="MFS_dom"/>
</dbReference>
<feature type="transmembrane region" description="Helical" evidence="5">
    <location>
        <begin position="207"/>
        <end position="229"/>
    </location>
</feature>
<feature type="transmembrane region" description="Helical" evidence="5">
    <location>
        <begin position="307"/>
        <end position="327"/>
    </location>
</feature>
<dbReference type="PANTHER" id="PTHR23514">
    <property type="entry name" value="BYPASS OF STOP CODON PROTEIN 6"/>
    <property type="match status" value="1"/>
</dbReference>
<feature type="transmembrane region" description="Helical" evidence="5">
    <location>
        <begin position="12"/>
        <end position="30"/>
    </location>
</feature>
<evidence type="ECO:0000256" key="1">
    <source>
        <dbReference type="ARBA" id="ARBA00004651"/>
    </source>
</evidence>
<dbReference type="PROSITE" id="PS50850">
    <property type="entry name" value="MFS"/>
    <property type="match status" value="1"/>
</dbReference>
<dbReference type="Pfam" id="PF07690">
    <property type="entry name" value="MFS_1"/>
    <property type="match status" value="1"/>
</dbReference>
<evidence type="ECO:0000256" key="3">
    <source>
        <dbReference type="ARBA" id="ARBA00022989"/>
    </source>
</evidence>
<organism evidence="7 8">
    <name type="scientific">Streptomyces johnsoniae</name>
    <dbReference type="NCBI Taxonomy" id="3075532"/>
    <lineage>
        <taxon>Bacteria</taxon>
        <taxon>Bacillati</taxon>
        <taxon>Actinomycetota</taxon>
        <taxon>Actinomycetes</taxon>
        <taxon>Kitasatosporales</taxon>
        <taxon>Streptomycetaceae</taxon>
        <taxon>Streptomyces</taxon>
    </lineage>
</organism>
<dbReference type="RefSeq" id="WP_311616679.1">
    <property type="nucleotide sequence ID" value="NZ_JAVREV010000003.1"/>
</dbReference>
<evidence type="ECO:0000313" key="7">
    <source>
        <dbReference type="EMBL" id="MDT0442242.1"/>
    </source>
</evidence>
<evidence type="ECO:0000259" key="6">
    <source>
        <dbReference type="PROSITE" id="PS50850"/>
    </source>
</evidence>
<keyword evidence="4 5" id="KW-0472">Membrane</keyword>
<feature type="transmembrane region" description="Helical" evidence="5">
    <location>
        <begin position="366"/>
        <end position="384"/>
    </location>
</feature>
<feature type="transmembrane region" description="Helical" evidence="5">
    <location>
        <begin position="140"/>
        <end position="161"/>
    </location>
</feature>
<feature type="transmembrane region" description="Helical" evidence="5">
    <location>
        <begin position="42"/>
        <end position="65"/>
    </location>
</feature>
<keyword evidence="2 5" id="KW-0812">Transmembrane</keyword>
<dbReference type="PANTHER" id="PTHR23514:SF13">
    <property type="entry name" value="INNER MEMBRANE PROTEIN YBJJ"/>
    <property type="match status" value="1"/>
</dbReference>
<dbReference type="EMBL" id="JAVREV010000003">
    <property type="protein sequence ID" value="MDT0442242.1"/>
    <property type="molecule type" value="Genomic_DNA"/>
</dbReference>
<dbReference type="InterPro" id="IPR011701">
    <property type="entry name" value="MFS"/>
</dbReference>
<dbReference type="InterPro" id="IPR036259">
    <property type="entry name" value="MFS_trans_sf"/>
</dbReference>
<evidence type="ECO:0000256" key="5">
    <source>
        <dbReference type="SAM" id="Phobius"/>
    </source>
</evidence>
<comment type="subcellular location">
    <subcellularLocation>
        <location evidence="1">Cell membrane</location>
        <topology evidence="1">Multi-pass membrane protein</topology>
    </subcellularLocation>
</comment>
<evidence type="ECO:0000256" key="4">
    <source>
        <dbReference type="ARBA" id="ARBA00023136"/>
    </source>
</evidence>
<dbReference type="SUPFAM" id="SSF103473">
    <property type="entry name" value="MFS general substrate transporter"/>
    <property type="match status" value="1"/>
</dbReference>
<evidence type="ECO:0000256" key="2">
    <source>
        <dbReference type="ARBA" id="ARBA00022692"/>
    </source>
</evidence>
<feature type="domain" description="Major facilitator superfamily (MFS) profile" evidence="6">
    <location>
        <begin position="11"/>
        <end position="393"/>
    </location>
</feature>
<dbReference type="Gene3D" id="1.20.1250.20">
    <property type="entry name" value="MFS general substrate transporter like domains"/>
    <property type="match status" value="1"/>
</dbReference>
<accession>A0ABU2RZT9</accession>
<feature type="transmembrane region" description="Helical" evidence="5">
    <location>
        <begin position="72"/>
        <end position="92"/>
    </location>
</feature>
<feature type="transmembrane region" description="Helical" evidence="5">
    <location>
        <begin position="334"/>
        <end position="354"/>
    </location>
</feature>
<dbReference type="Proteomes" id="UP001183615">
    <property type="component" value="Unassembled WGS sequence"/>
</dbReference>
<keyword evidence="3 5" id="KW-1133">Transmembrane helix</keyword>
<comment type="caution">
    <text evidence="7">The sequence shown here is derived from an EMBL/GenBank/DDBJ whole genome shotgun (WGS) entry which is preliminary data.</text>
</comment>
<evidence type="ECO:0000313" key="8">
    <source>
        <dbReference type="Proteomes" id="UP001183615"/>
    </source>
</evidence>
<gene>
    <name evidence="7" type="ORF">RM779_06460</name>
</gene>
<feature type="transmembrane region" description="Helical" evidence="5">
    <location>
        <begin position="282"/>
        <end position="301"/>
    </location>
</feature>